<dbReference type="AlphaFoldDB" id="A0A0L0RUV2"/>
<dbReference type="EMBL" id="GG745328">
    <property type="protein sequence ID" value="KNE54038.1"/>
    <property type="molecule type" value="Genomic_DNA"/>
</dbReference>
<keyword evidence="2" id="KW-1185">Reference proteome</keyword>
<organism evidence="1 2">
    <name type="scientific">Allomyces macrogynus (strain ATCC 38327)</name>
    <name type="common">Allomyces javanicus var. macrogynus</name>
    <dbReference type="NCBI Taxonomy" id="578462"/>
    <lineage>
        <taxon>Eukaryota</taxon>
        <taxon>Fungi</taxon>
        <taxon>Fungi incertae sedis</taxon>
        <taxon>Blastocladiomycota</taxon>
        <taxon>Blastocladiomycetes</taxon>
        <taxon>Blastocladiales</taxon>
        <taxon>Blastocladiaceae</taxon>
        <taxon>Allomyces</taxon>
    </lineage>
</organism>
<reference evidence="2" key="2">
    <citation type="submission" date="2009-11" db="EMBL/GenBank/DDBJ databases">
        <title>The Genome Sequence of Allomyces macrogynus strain ATCC 38327.</title>
        <authorList>
            <consortium name="The Broad Institute Genome Sequencing Platform"/>
            <person name="Russ C."/>
            <person name="Cuomo C."/>
            <person name="Shea T."/>
            <person name="Young S.K."/>
            <person name="Zeng Q."/>
            <person name="Koehrsen M."/>
            <person name="Haas B."/>
            <person name="Borodovsky M."/>
            <person name="Guigo R."/>
            <person name="Alvarado L."/>
            <person name="Berlin A."/>
            <person name="Borenstein D."/>
            <person name="Chen Z."/>
            <person name="Engels R."/>
            <person name="Freedman E."/>
            <person name="Gellesch M."/>
            <person name="Goldberg J."/>
            <person name="Griggs A."/>
            <person name="Gujja S."/>
            <person name="Heiman D."/>
            <person name="Hepburn T."/>
            <person name="Howarth C."/>
            <person name="Jen D."/>
            <person name="Larson L."/>
            <person name="Lewis B."/>
            <person name="Mehta T."/>
            <person name="Park D."/>
            <person name="Pearson M."/>
            <person name="Roberts A."/>
            <person name="Saif S."/>
            <person name="Shenoy N."/>
            <person name="Sisk P."/>
            <person name="Stolte C."/>
            <person name="Sykes S."/>
            <person name="Walk T."/>
            <person name="White J."/>
            <person name="Yandava C."/>
            <person name="Burger G."/>
            <person name="Gray M.W."/>
            <person name="Holland P.W.H."/>
            <person name="King N."/>
            <person name="Lang F.B.F."/>
            <person name="Roger A.J."/>
            <person name="Ruiz-Trillo I."/>
            <person name="Lander E."/>
            <person name="Nusbaum C."/>
        </authorList>
    </citation>
    <scope>NUCLEOTIDE SEQUENCE [LARGE SCALE GENOMIC DNA]</scope>
    <source>
        <strain evidence="2">ATCC 38327</strain>
    </source>
</reference>
<dbReference type="VEuPathDB" id="FungiDB:AMAG_00041"/>
<evidence type="ECO:0000313" key="2">
    <source>
        <dbReference type="Proteomes" id="UP000054350"/>
    </source>
</evidence>
<accession>A0A0L0RUV2</accession>
<proteinExistence type="predicted"/>
<protein>
    <submittedName>
        <fullName evidence="1">Uncharacterized protein</fullName>
    </submittedName>
</protein>
<name>A0A0L0RUV2_ALLM3</name>
<dbReference type="OrthoDB" id="5556343at2759"/>
<gene>
    <name evidence="1" type="ORF">AMAG_00041</name>
</gene>
<sequence>MTVDDSIPVARLVLIGPAQAGKTQLIDFLASQDNDYRPLKPLIVGNGISACTEHAELHRLHIDSTVLQQDGLVRNRSPPHPLAHWIDVAEKTVDMTGEDLSCALLDVLDPPPGRFALVDAHASKSGRQRICLEIIDAPGIMGLANDLDPVHQQKVDDVLAKVDDIGGVHAVVVVVKEPVTLTSDLLDPLTSYLSPLSLDCKYVIVVHSHYFPHLAVERARPYLDISDHISAFDKWLHAQSFADNLLTMHVAMNNKLPEPKNAYPTQTAFCFQQLAQFLQVMQKLLIDVLGFSSIASRTTVRSIGALESDLAFFSARSLPYSRRPPLQWQPVRSESVPINMPSSPAHLLRTIDAPVRYPVIEERATYTIGIGVRDGFEASSPGWDDTTGFDNTKAMAEANTSVYCVVVKQGPMPPNGVVFKRPGFYARAATQPYMTVSIYASPNVPAAMRLLGVSECNLVGKIKIDLFDSGTVAMPSFLLELWYDGANEVLVRVTSETTGRTWMKYLRVAVDQDCPDVFNIAHQS</sequence>
<dbReference type="Proteomes" id="UP000054350">
    <property type="component" value="Unassembled WGS sequence"/>
</dbReference>
<reference evidence="1 2" key="1">
    <citation type="submission" date="2009-11" db="EMBL/GenBank/DDBJ databases">
        <title>Annotation of Allomyces macrogynus ATCC 38327.</title>
        <authorList>
            <consortium name="The Broad Institute Genome Sequencing Platform"/>
            <person name="Russ C."/>
            <person name="Cuomo C."/>
            <person name="Burger G."/>
            <person name="Gray M.W."/>
            <person name="Holland P.W.H."/>
            <person name="King N."/>
            <person name="Lang F.B.F."/>
            <person name="Roger A.J."/>
            <person name="Ruiz-Trillo I."/>
            <person name="Young S.K."/>
            <person name="Zeng Q."/>
            <person name="Gargeya S."/>
            <person name="Fitzgerald M."/>
            <person name="Haas B."/>
            <person name="Abouelleil A."/>
            <person name="Alvarado L."/>
            <person name="Arachchi H.M."/>
            <person name="Berlin A."/>
            <person name="Chapman S.B."/>
            <person name="Gearin G."/>
            <person name="Goldberg J."/>
            <person name="Griggs A."/>
            <person name="Gujja S."/>
            <person name="Hansen M."/>
            <person name="Heiman D."/>
            <person name="Howarth C."/>
            <person name="Larimer J."/>
            <person name="Lui A."/>
            <person name="MacDonald P.J.P."/>
            <person name="McCowen C."/>
            <person name="Montmayeur A."/>
            <person name="Murphy C."/>
            <person name="Neiman D."/>
            <person name="Pearson M."/>
            <person name="Priest M."/>
            <person name="Roberts A."/>
            <person name="Saif S."/>
            <person name="Shea T."/>
            <person name="Sisk P."/>
            <person name="Stolte C."/>
            <person name="Sykes S."/>
            <person name="Wortman J."/>
            <person name="Nusbaum C."/>
            <person name="Birren B."/>
        </authorList>
    </citation>
    <scope>NUCLEOTIDE SEQUENCE [LARGE SCALE GENOMIC DNA]</scope>
    <source>
        <strain evidence="1 2">ATCC 38327</strain>
    </source>
</reference>
<evidence type="ECO:0000313" key="1">
    <source>
        <dbReference type="EMBL" id="KNE54038.1"/>
    </source>
</evidence>